<dbReference type="EMBL" id="CAAALY010259852">
    <property type="protein sequence ID" value="VEL39035.1"/>
    <property type="molecule type" value="Genomic_DNA"/>
</dbReference>
<evidence type="ECO:0000313" key="2">
    <source>
        <dbReference type="Proteomes" id="UP000784294"/>
    </source>
</evidence>
<organism evidence="1 2">
    <name type="scientific">Protopolystoma xenopodis</name>
    <dbReference type="NCBI Taxonomy" id="117903"/>
    <lineage>
        <taxon>Eukaryota</taxon>
        <taxon>Metazoa</taxon>
        <taxon>Spiralia</taxon>
        <taxon>Lophotrochozoa</taxon>
        <taxon>Platyhelminthes</taxon>
        <taxon>Monogenea</taxon>
        <taxon>Polyopisthocotylea</taxon>
        <taxon>Polystomatidea</taxon>
        <taxon>Polystomatidae</taxon>
        <taxon>Protopolystoma</taxon>
    </lineage>
</organism>
<proteinExistence type="predicted"/>
<reference evidence="1" key="1">
    <citation type="submission" date="2018-11" db="EMBL/GenBank/DDBJ databases">
        <authorList>
            <consortium name="Pathogen Informatics"/>
        </authorList>
    </citation>
    <scope>NUCLEOTIDE SEQUENCE</scope>
</reference>
<keyword evidence="2" id="KW-1185">Reference proteome</keyword>
<comment type="caution">
    <text evidence="1">The sequence shown here is derived from an EMBL/GenBank/DDBJ whole genome shotgun (WGS) entry which is preliminary data.</text>
</comment>
<sequence>MAMFTEGADYVAGETFQKEVWIEKLRNSQQQFQEKLKIKLLGPSQRLKHTNKHSKLVNYRSVQDYSSADESAEHGSDALIRASSSEPQTIANNSSPVDADSKSLVLQVSSQSFKQPSNCPIPANTDQVSSGLICPSENITSQSKSIRTNQVHSPNSYADVCLSNAIRSKSGQDVGIFLSISCCDVPNAVTKSIEDKGKTTLSSKVCN</sequence>
<dbReference type="OrthoDB" id="5585231at2759"/>
<name>A0A448XKU4_9PLAT</name>
<dbReference type="AlphaFoldDB" id="A0A448XKU4"/>
<accession>A0A448XKU4</accession>
<gene>
    <name evidence="1" type="ORF">PXEA_LOCUS32475</name>
</gene>
<evidence type="ECO:0000313" key="1">
    <source>
        <dbReference type="EMBL" id="VEL39035.1"/>
    </source>
</evidence>
<protein>
    <submittedName>
        <fullName evidence="1">Uncharacterized protein</fullName>
    </submittedName>
</protein>
<dbReference type="Proteomes" id="UP000784294">
    <property type="component" value="Unassembled WGS sequence"/>
</dbReference>